<accession>A0A1M7YI23</accession>
<feature type="chain" id="PRO_5012952342" evidence="2">
    <location>
        <begin position="26"/>
        <end position="567"/>
    </location>
</feature>
<organism evidence="3 4">
    <name type="scientific">Desulfopila aestuarii DSM 18488</name>
    <dbReference type="NCBI Taxonomy" id="1121416"/>
    <lineage>
        <taxon>Bacteria</taxon>
        <taxon>Pseudomonadati</taxon>
        <taxon>Thermodesulfobacteriota</taxon>
        <taxon>Desulfobulbia</taxon>
        <taxon>Desulfobulbales</taxon>
        <taxon>Desulfocapsaceae</taxon>
        <taxon>Desulfopila</taxon>
    </lineage>
</organism>
<dbReference type="InterPro" id="IPR024447">
    <property type="entry name" value="YXWGXW_rpt"/>
</dbReference>
<reference evidence="3 4" key="1">
    <citation type="submission" date="2016-12" db="EMBL/GenBank/DDBJ databases">
        <authorList>
            <person name="Song W.-J."/>
            <person name="Kurnit D.M."/>
        </authorList>
    </citation>
    <scope>NUCLEOTIDE SEQUENCE [LARGE SCALE GENOMIC DNA]</scope>
    <source>
        <strain evidence="3 4">DSM 18488</strain>
    </source>
</reference>
<dbReference type="Pfam" id="PF12779">
    <property type="entry name" value="WXXGXW"/>
    <property type="match status" value="4"/>
</dbReference>
<name>A0A1M7YI23_9BACT</name>
<gene>
    <name evidence="3" type="ORF">SAMN02745220_04473</name>
</gene>
<evidence type="ECO:0000256" key="1">
    <source>
        <dbReference type="SAM" id="MobiDB-lite"/>
    </source>
</evidence>
<dbReference type="STRING" id="1121416.SAMN02745220_04473"/>
<dbReference type="AlphaFoldDB" id="A0A1M7YI23"/>
<feature type="compositionally biased region" description="Basic and acidic residues" evidence="1">
    <location>
        <begin position="344"/>
        <end position="412"/>
    </location>
</feature>
<keyword evidence="2" id="KW-0732">Signal</keyword>
<keyword evidence="4" id="KW-1185">Reference proteome</keyword>
<feature type="compositionally biased region" description="Basic and acidic residues" evidence="1">
    <location>
        <begin position="466"/>
        <end position="475"/>
    </location>
</feature>
<protein>
    <submittedName>
        <fullName evidence="3">YXWGXW repeat-containing protein</fullName>
    </submittedName>
</protein>
<feature type="compositionally biased region" description="Polar residues" evidence="1">
    <location>
        <begin position="455"/>
        <end position="465"/>
    </location>
</feature>
<feature type="compositionally biased region" description="Basic and acidic residues" evidence="1">
    <location>
        <begin position="442"/>
        <end position="454"/>
    </location>
</feature>
<proteinExistence type="predicted"/>
<feature type="signal peptide" evidence="2">
    <location>
        <begin position="1"/>
        <end position="25"/>
    </location>
</feature>
<dbReference type="EMBL" id="FRFE01000033">
    <property type="protein sequence ID" value="SHO52263.1"/>
    <property type="molecule type" value="Genomic_DNA"/>
</dbReference>
<feature type="region of interest" description="Disordered" evidence="1">
    <location>
        <begin position="339"/>
        <end position="546"/>
    </location>
</feature>
<evidence type="ECO:0000256" key="2">
    <source>
        <dbReference type="SAM" id="SignalP"/>
    </source>
</evidence>
<dbReference type="Proteomes" id="UP000184603">
    <property type="component" value="Unassembled WGS sequence"/>
</dbReference>
<evidence type="ECO:0000313" key="4">
    <source>
        <dbReference type="Proteomes" id="UP000184603"/>
    </source>
</evidence>
<evidence type="ECO:0000313" key="3">
    <source>
        <dbReference type="EMBL" id="SHO52263.1"/>
    </source>
</evidence>
<sequence>MLKRNASSRCCIIALSILLSFFLQKAVTAAEYGTSPADEGMEVLSRGPIHEAFAEVSVDAARPEMVISRTVPEPINEIPPDYRPEGDNVQWIPGYWSWDDDQGDFIWVSGVWRDLPPGRQWVPGYWVTVAGGNQFVSGYWAETHQAETVYLPPPPEPPLSAPGVPAYSADNIWVNGHWLWSRNGYVWQAGYWLRQRPEMAWIPAHYVWTPRGYIFVRGYWDYHLFRRGVMFAPRYYSRPIYRAHDYYYTPSIVLDINTIFLSLFIRQDHHHYYFGDYHDVRYTRRGFIPWYSKHATRHGYDPYYTSYRWHQSRHDDRWEHNYRKQFEYHRDHREARPSVLYRSQVEHNQRSYSRKDTTPGRHFTEVVRKNDRDSRSTSPRSGDKKDYRENGRKVAPPKVERRAVELSPERTQKSWPKSVTHVEEERNRSKVSHRSNVFQAHYPEDQARGMEKNRQSGISSYSNQSRRIDPKKENRTMNQPLKNQERRQPMIAEGQKNTERRVKPGKSIEEQGPDLKSDLPQGKKKGKRPVGSENQVAGPEDVVQADVQIIKRPRSVWGQQASRSYEK</sequence>
<feature type="compositionally biased region" description="Basic and acidic residues" evidence="1">
    <location>
        <begin position="496"/>
        <end position="517"/>
    </location>
</feature>